<evidence type="ECO:0000313" key="1">
    <source>
        <dbReference type="EMBL" id="AJQ47926.1"/>
    </source>
</evidence>
<organism evidence="1 2">
    <name type="scientific">Pseudomonas putida S13.1.2</name>
    <dbReference type="NCBI Taxonomy" id="1384061"/>
    <lineage>
        <taxon>Bacteria</taxon>
        <taxon>Pseudomonadati</taxon>
        <taxon>Pseudomonadota</taxon>
        <taxon>Gammaproteobacteria</taxon>
        <taxon>Pseudomonadales</taxon>
        <taxon>Pseudomonadaceae</taxon>
        <taxon>Pseudomonas</taxon>
    </lineage>
</organism>
<dbReference type="EMBL" id="CP010979">
    <property type="protein sequence ID" value="AJQ47926.1"/>
    <property type="molecule type" value="Genomic_DNA"/>
</dbReference>
<sequence>MWESIRVLGPGFSANDIARRSGQMPREINDYFNALVKAGIIGLIESPKGKGGRVYSLMKDEGAEHPRLNRKGERVYAHLVTENIWRSVRILKGNFTAETVLHTASAGGVAMTISKVRQYLNSLTEAGYFTKTEWERNIPETYQLVPGKYSGPRPPEIRKLDSLQVYDSNLGKLVYVKTTGSFGADHSLIESGVALLRTRDLLNEWLELAQTGKAVKPSADLVQRTQLELASTGESGGLQ</sequence>
<protein>
    <recommendedName>
        <fullName evidence="3">Transcriptional regulator</fullName>
    </recommendedName>
</protein>
<accession>A0AAU8S8A4</accession>
<evidence type="ECO:0008006" key="3">
    <source>
        <dbReference type="Google" id="ProtNLM"/>
    </source>
</evidence>
<proteinExistence type="predicted"/>
<dbReference type="Proteomes" id="UP000033260">
    <property type="component" value="Chromosome"/>
</dbReference>
<reference evidence="1 2" key="1">
    <citation type="submission" date="2015-02" db="EMBL/GenBank/DDBJ databases">
        <title>Complete Genome Sequencing of Pseudomonas putida S13.1.2.</title>
        <authorList>
            <person name="Chong T.M."/>
            <person name="Chan K.G."/>
            <person name="Dessaux Y."/>
        </authorList>
    </citation>
    <scope>NUCLEOTIDE SEQUENCE [LARGE SCALE GENOMIC DNA]</scope>
    <source>
        <strain evidence="1 2">S13.1.2</strain>
    </source>
</reference>
<dbReference type="AlphaFoldDB" id="A0AAU8S8A4"/>
<evidence type="ECO:0000313" key="2">
    <source>
        <dbReference type="Proteomes" id="UP000033260"/>
    </source>
</evidence>
<gene>
    <name evidence="1" type="ORF">N805_12170</name>
</gene>
<name>A0AAU8S8A4_PSEPU</name>